<evidence type="ECO:0000313" key="2">
    <source>
        <dbReference type="Proteomes" id="UP000011668"/>
    </source>
</evidence>
<dbReference type="EMBL" id="AFRT01005988">
    <property type="protein sequence ID" value="ELU35606.1"/>
    <property type="molecule type" value="Genomic_DNA"/>
</dbReference>
<name>L8WBQ1_THACA</name>
<dbReference type="AlphaFoldDB" id="L8WBQ1"/>
<proteinExistence type="predicted"/>
<organism evidence="1 2">
    <name type="scientific">Thanatephorus cucumeris (strain AG1-IA)</name>
    <name type="common">Rice sheath blight fungus</name>
    <name type="synonym">Rhizoctonia solani</name>
    <dbReference type="NCBI Taxonomy" id="983506"/>
    <lineage>
        <taxon>Eukaryota</taxon>
        <taxon>Fungi</taxon>
        <taxon>Dikarya</taxon>
        <taxon>Basidiomycota</taxon>
        <taxon>Agaricomycotina</taxon>
        <taxon>Agaricomycetes</taxon>
        <taxon>Cantharellales</taxon>
        <taxon>Ceratobasidiaceae</taxon>
        <taxon>Rhizoctonia</taxon>
        <taxon>Rhizoctonia solani AG-1</taxon>
    </lineage>
</organism>
<evidence type="ECO:0000313" key="1">
    <source>
        <dbReference type="EMBL" id="ELU35606.1"/>
    </source>
</evidence>
<reference evidence="1 2" key="1">
    <citation type="journal article" date="2013" name="Nat. Commun.">
        <title>The evolution and pathogenic mechanisms of the rice sheath blight pathogen.</title>
        <authorList>
            <person name="Zheng A."/>
            <person name="Lin R."/>
            <person name="Xu L."/>
            <person name="Qin P."/>
            <person name="Tang C."/>
            <person name="Ai P."/>
            <person name="Zhang D."/>
            <person name="Liu Y."/>
            <person name="Sun Z."/>
            <person name="Feng H."/>
            <person name="Wang Y."/>
            <person name="Chen Y."/>
            <person name="Liang X."/>
            <person name="Fu R."/>
            <person name="Li Q."/>
            <person name="Zhang J."/>
            <person name="Yu X."/>
            <person name="Xie Z."/>
            <person name="Ding L."/>
            <person name="Guan P."/>
            <person name="Tang J."/>
            <person name="Liang Y."/>
            <person name="Wang S."/>
            <person name="Deng Q."/>
            <person name="Li S."/>
            <person name="Zhu J."/>
            <person name="Wang L."/>
            <person name="Liu H."/>
            <person name="Li P."/>
        </authorList>
    </citation>
    <scope>NUCLEOTIDE SEQUENCE [LARGE SCALE GENOMIC DNA]</scope>
    <source>
        <strain evidence="2">AG-1 IA</strain>
    </source>
</reference>
<dbReference type="Proteomes" id="UP000011668">
    <property type="component" value="Unassembled WGS sequence"/>
</dbReference>
<gene>
    <name evidence="1" type="ORF">AG1IA_10364</name>
</gene>
<keyword evidence="2" id="KW-1185">Reference proteome</keyword>
<dbReference type="HOGENOM" id="CLU_1741807_0_0_1"/>
<sequence>MPGKWRKGLSWLHTESQGEHTSNLSCNFTSDLESNYLVSSASQRSSSTTSSSQLDSGHPVFALQLDPGYKRHAYLHHIPRKLESLLLFPALPDQRRPPVFSPATRWPIHDHARGHRSIHPQLDLGLPGQQLQLQPEPTTVRRRQSQLHPR</sequence>
<accession>L8WBQ1</accession>
<protein>
    <submittedName>
        <fullName evidence="1">Uncharacterized protein</fullName>
    </submittedName>
</protein>
<comment type="caution">
    <text evidence="1">The sequence shown here is derived from an EMBL/GenBank/DDBJ whole genome shotgun (WGS) entry which is preliminary data.</text>
</comment>